<keyword evidence="3" id="KW-1185">Reference proteome</keyword>
<gene>
    <name evidence="2" type="ORF">QBC41DRAFT_397653</name>
</gene>
<dbReference type="PANTHER" id="PTHR33321">
    <property type="match status" value="1"/>
</dbReference>
<dbReference type="EMBL" id="JAULSY010000084">
    <property type="protein sequence ID" value="KAK0666688.1"/>
    <property type="molecule type" value="Genomic_DNA"/>
</dbReference>
<dbReference type="Proteomes" id="UP001174997">
    <property type="component" value="Unassembled WGS sequence"/>
</dbReference>
<evidence type="ECO:0000256" key="1">
    <source>
        <dbReference type="SAM" id="MobiDB-lite"/>
    </source>
</evidence>
<feature type="region of interest" description="Disordered" evidence="1">
    <location>
        <begin position="1"/>
        <end position="65"/>
    </location>
</feature>
<dbReference type="InterPro" id="IPR007541">
    <property type="entry name" value="Uncharacterised_BSP"/>
</dbReference>
<accession>A0AA40D896</accession>
<dbReference type="AlphaFoldDB" id="A0AA40D896"/>
<organism evidence="2 3">
    <name type="scientific">Cercophora samala</name>
    <dbReference type="NCBI Taxonomy" id="330535"/>
    <lineage>
        <taxon>Eukaryota</taxon>
        <taxon>Fungi</taxon>
        <taxon>Dikarya</taxon>
        <taxon>Ascomycota</taxon>
        <taxon>Pezizomycotina</taxon>
        <taxon>Sordariomycetes</taxon>
        <taxon>Sordariomycetidae</taxon>
        <taxon>Sordariales</taxon>
        <taxon>Lasiosphaeriaceae</taxon>
        <taxon>Cercophora</taxon>
    </lineage>
</organism>
<feature type="compositionally biased region" description="Low complexity" evidence="1">
    <location>
        <begin position="39"/>
        <end position="58"/>
    </location>
</feature>
<evidence type="ECO:0000313" key="2">
    <source>
        <dbReference type="EMBL" id="KAK0666688.1"/>
    </source>
</evidence>
<evidence type="ECO:0000313" key="3">
    <source>
        <dbReference type="Proteomes" id="UP001174997"/>
    </source>
</evidence>
<dbReference type="Pfam" id="PF04450">
    <property type="entry name" value="BSP"/>
    <property type="match status" value="1"/>
</dbReference>
<name>A0AA40D896_9PEZI</name>
<comment type="caution">
    <text evidence="2">The sequence shown here is derived from an EMBL/GenBank/DDBJ whole genome shotgun (WGS) entry which is preliminary data.</text>
</comment>
<reference evidence="2" key="1">
    <citation type="submission" date="2023-06" db="EMBL/GenBank/DDBJ databases">
        <title>Genome-scale phylogeny and comparative genomics of the fungal order Sordariales.</title>
        <authorList>
            <consortium name="Lawrence Berkeley National Laboratory"/>
            <person name="Hensen N."/>
            <person name="Bonometti L."/>
            <person name="Westerberg I."/>
            <person name="Brannstrom I.O."/>
            <person name="Guillou S."/>
            <person name="Cros-Aarteil S."/>
            <person name="Calhoun S."/>
            <person name="Haridas S."/>
            <person name="Kuo A."/>
            <person name="Mondo S."/>
            <person name="Pangilinan J."/>
            <person name="Riley R."/>
            <person name="Labutti K."/>
            <person name="Andreopoulos B."/>
            <person name="Lipzen A."/>
            <person name="Chen C."/>
            <person name="Yanf M."/>
            <person name="Daum C."/>
            <person name="Ng V."/>
            <person name="Clum A."/>
            <person name="Steindorff A."/>
            <person name="Ohm R."/>
            <person name="Martin F."/>
            <person name="Silar P."/>
            <person name="Natvig D."/>
            <person name="Lalanne C."/>
            <person name="Gautier V."/>
            <person name="Ament-Velasquez S.L."/>
            <person name="Kruys A."/>
            <person name="Hutchinson M.I."/>
            <person name="Powell A.J."/>
            <person name="Barry K."/>
            <person name="Miller A.N."/>
            <person name="Grigoriev I.V."/>
            <person name="Debuchy R."/>
            <person name="Gladieux P."/>
            <person name="Thoren M.H."/>
            <person name="Johannesson H."/>
        </authorList>
    </citation>
    <scope>NUCLEOTIDE SEQUENCE</scope>
    <source>
        <strain evidence="2">CBS 307.81</strain>
    </source>
</reference>
<sequence>MTFYEQTPAPKPTTILDPPVSRPSDAPSTTQTPIPIHNPPTTDNTTSNDPPTTTTTTPKPFPLPTLRLENRHLTHPASPLFFTSINPATVLSDSLQNVLRLLYHTPSSHNFTPPPTRSITLILRDMDGVAYTTGTDLDHDHKEIHFNLNHISNVASHPSPTNPARVRDEIVGVITHELVHCYQWDAKHTCPGGLIEGIADWVRLNCDLSPPHWKKEVDGAWDRGYQHTAYFLQYLEDIFGNGTVRRLNEHLRHHKYHEDSFWEEQFGLGVEELYEGYVQHHKEEERKKKKTQDDL</sequence>
<protein>
    <submittedName>
        <fullName evidence="2">Peptidase of plants and bacteria-domain-containing protein</fullName>
    </submittedName>
</protein>
<proteinExistence type="predicted"/>
<dbReference type="PANTHER" id="PTHR33321:SF12">
    <property type="entry name" value="PLANT BASIC SECRETORY PROTEIN (BSP) FAMILY PROTEIN"/>
    <property type="match status" value="1"/>
</dbReference>